<dbReference type="EMBL" id="LM997413">
    <property type="protein sequence ID" value="CEA01736.1"/>
    <property type="molecule type" value="Genomic_DNA"/>
</dbReference>
<dbReference type="PROSITE" id="PS50880">
    <property type="entry name" value="TOPRIM"/>
    <property type="match status" value="1"/>
</dbReference>
<dbReference type="InterPro" id="IPR023627">
    <property type="entry name" value="Rcmb_RecR"/>
</dbReference>
<dbReference type="SUPFAM" id="SSF111304">
    <property type="entry name" value="Recombination protein RecR"/>
    <property type="match status" value="1"/>
</dbReference>
<gene>
    <name evidence="7 9" type="primary">recR</name>
    <name evidence="9" type="ORF">BN1049_00517</name>
</gene>
<dbReference type="PANTHER" id="PTHR30446">
    <property type="entry name" value="RECOMBINATION PROTEIN RECR"/>
    <property type="match status" value="1"/>
</dbReference>
<evidence type="ECO:0000256" key="3">
    <source>
        <dbReference type="ARBA" id="ARBA00022771"/>
    </source>
</evidence>
<dbReference type="FunFam" id="3.40.1360.10:FF:000001">
    <property type="entry name" value="Recombination protein RecR"/>
    <property type="match status" value="1"/>
</dbReference>
<protein>
    <recommendedName>
        <fullName evidence="7">Recombination protein RecR</fullName>
    </recommendedName>
</protein>
<evidence type="ECO:0000256" key="5">
    <source>
        <dbReference type="ARBA" id="ARBA00023172"/>
    </source>
</evidence>
<dbReference type="GO" id="GO:0008270">
    <property type="term" value="F:zinc ion binding"/>
    <property type="evidence" value="ECO:0007669"/>
    <property type="project" value="UniProtKB-KW"/>
</dbReference>
<feature type="zinc finger region" description="C4-type" evidence="7">
    <location>
        <begin position="57"/>
        <end position="72"/>
    </location>
</feature>
<dbReference type="Pfam" id="PF21175">
    <property type="entry name" value="RecR_C"/>
    <property type="match status" value="1"/>
</dbReference>
<accession>A0A078MAQ2</accession>
<dbReference type="CDD" id="cd01025">
    <property type="entry name" value="TOPRIM_recR"/>
    <property type="match status" value="1"/>
</dbReference>
<sequence length="199" mass="21258">MSFSPLIRQLIDALRGLPGVGPKTAQRMALNLLERDREAGRHLAHALESAMEGVGYCRRCRTLSETEVCDLCTDPRREDGLLCVLQSPADVWAVEMAGSFRGRYFVLKGHLSPIDGLGPEEIGIPALLERVEGSAVSEVILATNPTVEGEATAHYIAGLLKPLGIKVSRIAHGVPLGGELEFIDGGTLAHALAGRTLIS</sequence>
<evidence type="ECO:0000259" key="8">
    <source>
        <dbReference type="PROSITE" id="PS50880"/>
    </source>
</evidence>
<dbReference type="PATRIC" id="fig|1461581.3.peg.509"/>
<dbReference type="EMBL" id="LK391969">
    <property type="protein sequence ID" value="CEF25610.1"/>
    <property type="molecule type" value="Genomic_DNA"/>
</dbReference>
<keyword evidence="6 7" id="KW-0234">DNA repair</keyword>
<dbReference type="Pfam" id="PF21176">
    <property type="entry name" value="RecR_HhH"/>
    <property type="match status" value="1"/>
</dbReference>
<dbReference type="GO" id="GO:0006310">
    <property type="term" value="P:DNA recombination"/>
    <property type="evidence" value="ECO:0007669"/>
    <property type="project" value="UniProtKB-UniRule"/>
</dbReference>
<evidence type="ECO:0000256" key="7">
    <source>
        <dbReference type="HAMAP-Rule" id="MF_00017"/>
    </source>
</evidence>
<dbReference type="SMART" id="SM00493">
    <property type="entry name" value="TOPRIM"/>
    <property type="match status" value="1"/>
</dbReference>
<keyword evidence="5 7" id="KW-0233">DNA recombination</keyword>
<dbReference type="NCBIfam" id="TIGR00615">
    <property type="entry name" value="recR"/>
    <property type="match status" value="1"/>
</dbReference>
<dbReference type="PANTHER" id="PTHR30446:SF0">
    <property type="entry name" value="RECOMBINATION PROTEIN RECR"/>
    <property type="match status" value="1"/>
</dbReference>
<dbReference type="InterPro" id="IPR015967">
    <property type="entry name" value="Rcmb_RecR_Znf"/>
</dbReference>
<dbReference type="Pfam" id="PF02132">
    <property type="entry name" value="RecR_ZnF"/>
    <property type="match status" value="1"/>
</dbReference>
<dbReference type="GO" id="GO:0006281">
    <property type="term" value="P:DNA repair"/>
    <property type="evidence" value="ECO:0007669"/>
    <property type="project" value="UniProtKB-UniRule"/>
</dbReference>
<dbReference type="Pfam" id="PF13662">
    <property type="entry name" value="Toprim_4"/>
    <property type="match status" value="1"/>
</dbReference>
<keyword evidence="1 7" id="KW-0479">Metal-binding</keyword>
<dbReference type="InterPro" id="IPR034137">
    <property type="entry name" value="TOPRIM_RecR"/>
</dbReference>
<evidence type="ECO:0000256" key="2">
    <source>
        <dbReference type="ARBA" id="ARBA00022763"/>
    </source>
</evidence>
<keyword evidence="2 7" id="KW-0227">DNA damage</keyword>
<dbReference type="Gene3D" id="3.40.1360.10">
    <property type="match status" value="1"/>
</dbReference>
<reference evidence="9" key="1">
    <citation type="submission" date="2014-07" db="EMBL/GenBank/DDBJ databases">
        <authorList>
            <person name="Urmite Genomes Urmite Genomes"/>
        </authorList>
    </citation>
    <scope>NUCLEOTIDE SEQUENCE</scope>
    <source>
        <strain evidence="9">12M76_air</strain>
    </source>
</reference>
<feature type="domain" description="Toprim" evidence="8">
    <location>
        <begin position="80"/>
        <end position="175"/>
    </location>
</feature>
<proteinExistence type="inferred from homology"/>
<dbReference type="RefSeq" id="WP_044498189.1">
    <property type="nucleotide sequence ID" value="NZ_LK391969.1"/>
</dbReference>
<dbReference type="AlphaFoldDB" id="A0A078MAQ2"/>
<dbReference type="OrthoDB" id="9802672at2"/>
<dbReference type="HAMAP" id="MF_00017">
    <property type="entry name" value="RecR"/>
    <property type="match status" value="1"/>
</dbReference>
<keyword evidence="4 7" id="KW-0862">Zinc</keyword>
<dbReference type="Gene3D" id="1.10.8.420">
    <property type="entry name" value="RecR Domain 1"/>
    <property type="match status" value="1"/>
</dbReference>
<dbReference type="InterPro" id="IPR006171">
    <property type="entry name" value="TOPRIM_dom"/>
</dbReference>
<evidence type="ECO:0000256" key="1">
    <source>
        <dbReference type="ARBA" id="ARBA00022723"/>
    </source>
</evidence>
<evidence type="ECO:0000256" key="6">
    <source>
        <dbReference type="ARBA" id="ARBA00023204"/>
    </source>
</evidence>
<dbReference type="GO" id="GO:0003677">
    <property type="term" value="F:DNA binding"/>
    <property type="evidence" value="ECO:0007669"/>
    <property type="project" value="UniProtKB-UniRule"/>
</dbReference>
<comment type="function">
    <text evidence="7">May play a role in DNA repair. It seems to be involved in an RecBC-independent recombinational process of DNA repair. It may act with RecF and RecO.</text>
</comment>
<evidence type="ECO:0000313" key="9">
    <source>
        <dbReference type="EMBL" id="CEA01736.1"/>
    </source>
</evidence>
<evidence type="ECO:0000256" key="4">
    <source>
        <dbReference type="ARBA" id="ARBA00022833"/>
    </source>
</evidence>
<keyword evidence="3 7" id="KW-0863">Zinc-finger</keyword>
<dbReference type="Gene3D" id="6.10.250.240">
    <property type="match status" value="1"/>
</dbReference>
<name>A0A078MAQ2_9PSED</name>
<organism evidence="9">
    <name type="scientific">Pseudomonas saudimassiliensis</name>
    <dbReference type="NCBI Taxonomy" id="1461581"/>
    <lineage>
        <taxon>Bacteria</taxon>
        <taxon>Pseudomonadati</taxon>
        <taxon>Pseudomonadota</taxon>
        <taxon>Gammaproteobacteria</taxon>
        <taxon>Pseudomonadales</taxon>
        <taxon>Pseudomonadaceae</taxon>
        <taxon>Pseudomonas</taxon>
    </lineage>
</organism>
<dbReference type="InterPro" id="IPR000093">
    <property type="entry name" value="DNA_Rcmb_RecR"/>
</dbReference>
<comment type="similarity">
    <text evidence="7">Belongs to the RecR family.</text>
</comment>